<dbReference type="PANTHER" id="PTHR43484:SF1">
    <property type="entry name" value="FLAGELLAR MOTOR SWITCH PROTEIN FLIN"/>
    <property type="match status" value="1"/>
</dbReference>
<evidence type="ECO:0000256" key="2">
    <source>
        <dbReference type="ARBA" id="ARBA00009226"/>
    </source>
</evidence>
<keyword evidence="4" id="KW-0145">Chemotaxis</keyword>
<gene>
    <name evidence="8" type="ORF">GCM10025866_09950</name>
</gene>
<accession>A0ABN6XJU7</accession>
<proteinExistence type="inferred from homology"/>
<dbReference type="PRINTS" id="PR00956">
    <property type="entry name" value="FLGMOTORFLIN"/>
</dbReference>
<sequence>MNFPTTVNDIAPAAPLVDALVRALPGPALMGTRHAGAPLTPAQVASAVTATFVGSRSAELSLVLIDQEGLAEAAGVSAGMVRPGDVLRPALEEAAAVLGEGMLGAIREGDASALFSAPDTVVFDLVGEAGVAGWFAVGIRSAAPRPAADPHLSSKLGRINNVEMTLAVEIGRTRMSVRELLAIEPGAVVELDRAVGTPADVLLNGRLIAHGEIVVVDQEFAVRITRILDTVEAD</sequence>
<evidence type="ECO:0000259" key="7">
    <source>
        <dbReference type="Pfam" id="PF01052"/>
    </source>
</evidence>
<protein>
    <recommendedName>
        <fullName evidence="7">Flagellar motor switch protein FliN-like C-terminal domain-containing protein</fullName>
    </recommendedName>
</protein>
<dbReference type="RefSeq" id="WP_286278480.1">
    <property type="nucleotide sequence ID" value="NZ_AP027731.1"/>
</dbReference>
<comment type="subcellular location">
    <subcellularLocation>
        <location evidence="1">Cell membrane</location>
        <topology evidence="1">Peripheral membrane protein</topology>
        <orientation evidence="1">Cytoplasmic side</orientation>
    </subcellularLocation>
</comment>
<evidence type="ECO:0000256" key="1">
    <source>
        <dbReference type="ARBA" id="ARBA00004413"/>
    </source>
</evidence>
<dbReference type="NCBIfam" id="TIGR02480">
    <property type="entry name" value="fliN"/>
    <property type="match status" value="1"/>
</dbReference>
<keyword evidence="9" id="KW-1185">Reference proteome</keyword>
<evidence type="ECO:0000256" key="5">
    <source>
        <dbReference type="ARBA" id="ARBA00022779"/>
    </source>
</evidence>
<reference evidence="9" key="1">
    <citation type="journal article" date="2019" name="Int. J. Syst. Evol. Microbiol.">
        <title>The Global Catalogue of Microorganisms (GCM) 10K type strain sequencing project: providing services to taxonomists for standard genome sequencing and annotation.</title>
        <authorList>
            <consortium name="The Broad Institute Genomics Platform"/>
            <consortium name="The Broad Institute Genome Sequencing Center for Infectious Disease"/>
            <person name="Wu L."/>
            <person name="Ma J."/>
        </authorList>
    </citation>
    <scope>NUCLEOTIDE SEQUENCE [LARGE SCALE GENOMIC DNA]</scope>
    <source>
        <strain evidence="9">NBRC 108725</strain>
    </source>
</reference>
<dbReference type="InterPro" id="IPR036429">
    <property type="entry name" value="SpoA-like_sf"/>
</dbReference>
<evidence type="ECO:0000256" key="3">
    <source>
        <dbReference type="ARBA" id="ARBA00022475"/>
    </source>
</evidence>
<organism evidence="8 9">
    <name type="scientific">Naasia aerilata</name>
    <dbReference type="NCBI Taxonomy" id="1162966"/>
    <lineage>
        <taxon>Bacteria</taxon>
        <taxon>Bacillati</taxon>
        <taxon>Actinomycetota</taxon>
        <taxon>Actinomycetes</taxon>
        <taxon>Micrococcales</taxon>
        <taxon>Microbacteriaceae</taxon>
        <taxon>Naasia</taxon>
    </lineage>
</organism>
<evidence type="ECO:0000256" key="4">
    <source>
        <dbReference type="ARBA" id="ARBA00022500"/>
    </source>
</evidence>
<feature type="domain" description="Flagellar motor switch protein FliN-like C-terminal" evidence="7">
    <location>
        <begin position="158"/>
        <end position="228"/>
    </location>
</feature>
<dbReference type="InterPro" id="IPR001543">
    <property type="entry name" value="FliN-like_C"/>
</dbReference>
<dbReference type="InterPro" id="IPR051469">
    <property type="entry name" value="FliN/MopA/SpaO"/>
</dbReference>
<keyword evidence="3" id="KW-1003">Cell membrane</keyword>
<evidence type="ECO:0000313" key="9">
    <source>
        <dbReference type="Proteomes" id="UP001321498"/>
    </source>
</evidence>
<keyword evidence="6" id="KW-0472">Membrane</keyword>
<dbReference type="InterPro" id="IPR001172">
    <property type="entry name" value="FliN_T3SS_HrcQb"/>
</dbReference>
<comment type="similarity">
    <text evidence="2">Belongs to the FliN/MopA/SpaO family.</text>
</comment>
<dbReference type="SUPFAM" id="SSF101801">
    <property type="entry name" value="Surface presentation of antigens (SPOA)"/>
    <property type="match status" value="1"/>
</dbReference>
<evidence type="ECO:0000313" key="8">
    <source>
        <dbReference type="EMBL" id="BDZ45086.1"/>
    </source>
</evidence>
<dbReference type="InterPro" id="IPR012826">
    <property type="entry name" value="FliN"/>
</dbReference>
<keyword evidence="5" id="KW-0283">Flagellar rotation</keyword>
<dbReference type="PANTHER" id="PTHR43484">
    <property type="match status" value="1"/>
</dbReference>
<name>A0ABN6XJU7_9MICO</name>
<dbReference type="Gene3D" id="2.30.330.10">
    <property type="entry name" value="SpoA-like"/>
    <property type="match status" value="1"/>
</dbReference>
<evidence type="ECO:0000256" key="6">
    <source>
        <dbReference type="ARBA" id="ARBA00023136"/>
    </source>
</evidence>
<dbReference type="Proteomes" id="UP001321498">
    <property type="component" value="Chromosome"/>
</dbReference>
<dbReference type="Pfam" id="PF01052">
    <property type="entry name" value="FliMN_C"/>
    <property type="match status" value="1"/>
</dbReference>
<dbReference type="EMBL" id="AP027731">
    <property type="protein sequence ID" value="BDZ45086.1"/>
    <property type="molecule type" value="Genomic_DNA"/>
</dbReference>